<reference evidence="1 2" key="1">
    <citation type="journal article" date="2023" name="Plants (Basel)">
        <title>Bridging the Gap: Combining Genomics and Transcriptomics Approaches to Understand Stylosanthes scabra, an Orphan Legume from the Brazilian Caatinga.</title>
        <authorList>
            <person name="Ferreira-Neto J.R.C."/>
            <person name="da Silva M.D."/>
            <person name="Binneck E."/>
            <person name="de Melo N.F."/>
            <person name="da Silva R.H."/>
            <person name="de Melo A.L.T.M."/>
            <person name="Pandolfi V."/>
            <person name="Bustamante F.O."/>
            <person name="Brasileiro-Vidal A.C."/>
            <person name="Benko-Iseppon A.M."/>
        </authorList>
    </citation>
    <scope>NUCLEOTIDE SEQUENCE [LARGE SCALE GENOMIC DNA]</scope>
    <source>
        <tissue evidence="1">Leaves</tissue>
    </source>
</reference>
<gene>
    <name evidence="1" type="ORF">PIB30_054429</name>
</gene>
<evidence type="ECO:0000313" key="2">
    <source>
        <dbReference type="Proteomes" id="UP001341840"/>
    </source>
</evidence>
<sequence length="56" mass="6116">MDRSKLSEVITDGVSTGPKVQCLILGYCRGKVGDSPKQARSIPILARESNPREMVK</sequence>
<dbReference type="Proteomes" id="UP001341840">
    <property type="component" value="Unassembled WGS sequence"/>
</dbReference>
<proteinExistence type="predicted"/>
<comment type="caution">
    <text evidence="1">The sequence shown here is derived from an EMBL/GenBank/DDBJ whole genome shotgun (WGS) entry which is preliminary data.</text>
</comment>
<keyword evidence="2" id="KW-1185">Reference proteome</keyword>
<evidence type="ECO:0000313" key="1">
    <source>
        <dbReference type="EMBL" id="MED6221419.1"/>
    </source>
</evidence>
<accession>A0ABU6ZHK5</accession>
<name>A0ABU6ZHK5_9FABA</name>
<organism evidence="1 2">
    <name type="scientific">Stylosanthes scabra</name>
    <dbReference type="NCBI Taxonomy" id="79078"/>
    <lineage>
        <taxon>Eukaryota</taxon>
        <taxon>Viridiplantae</taxon>
        <taxon>Streptophyta</taxon>
        <taxon>Embryophyta</taxon>
        <taxon>Tracheophyta</taxon>
        <taxon>Spermatophyta</taxon>
        <taxon>Magnoliopsida</taxon>
        <taxon>eudicotyledons</taxon>
        <taxon>Gunneridae</taxon>
        <taxon>Pentapetalae</taxon>
        <taxon>rosids</taxon>
        <taxon>fabids</taxon>
        <taxon>Fabales</taxon>
        <taxon>Fabaceae</taxon>
        <taxon>Papilionoideae</taxon>
        <taxon>50 kb inversion clade</taxon>
        <taxon>dalbergioids sensu lato</taxon>
        <taxon>Dalbergieae</taxon>
        <taxon>Pterocarpus clade</taxon>
        <taxon>Stylosanthes</taxon>
    </lineage>
</organism>
<dbReference type="EMBL" id="JASCZI010272275">
    <property type="protein sequence ID" value="MED6221419.1"/>
    <property type="molecule type" value="Genomic_DNA"/>
</dbReference>
<protein>
    <submittedName>
        <fullName evidence="1">Uncharacterized protein</fullName>
    </submittedName>
</protein>